<accession>A0A8R7UWP8</accession>
<sequence>MDFLHHTPNATAFRTSINRELHRHRVFLFLVGRAPSGGEGLEHLLLWRTDGAVVVGLLQNTSTVVTSHTTTPLSSSSSSPLVVDSKCMAEAAMQPEAS</sequence>
<reference evidence="1" key="2">
    <citation type="submission" date="2018-03" db="EMBL/GenBank/DDBJ databases">
        <title>The Triticum urartu genome reveals the dynamic nature of wheat genome evolution.</title>
        <authorList>
            <person name="Ling H."/>
            <person name="Ma B."/>
            <person name="Shi X."/>
            <person name="Liu H."/>
            <person name="Dong L."/>
            <person name="Sun H."/>
            <person name="Cao Y."/>
            <person name="Gao Q."/>
            <person name="Zheng S."/>
            <person name="Li Y."/>
            <person name="Yu Y."/>
            <person name="Du H."/>
            <person name="Qi M."/>
            <person name="Li Y."/>
            <person name="Yu H."/>
            <person name="Cui Y."/>
            <person name="Wang N."/>
            <person name="Chen C."/>
            <person name="Wu H."/>
            <person name="Zhao Y."/>
            <person name="Zhang J."/>
            <person name="Li Y."/>
            <person name="Zhou W."/>
            <person name="Zhang B."/>
            <person name="Hu W."/>
            <person name="Eijk M."/>
            <person name="Tang J."/>
            <person name="Witsenboer H."/>
            <person name="Zhao S."/>
            <person name="Li Z."/>
            <person name="Zhang A."/>
            <person name="Wang D."/>
            <person name="Liang C."/>
        </authorList>
    </citation>
    <scope>NUCLEOTIDE SEQUENCE [LARGE SCALE GENOMIC DNA]</scope>
    <source>
        <strain evidence="1">cv. G1812</strain>
    </source>
</reference>
<proteinExistence type="predicted"/>
<protein>
    <submittedName>
        <fullName evidence="1">Uncharacterized protein</fullName>
    </submittedName>
</protein>
<keyword evidence="2" id="KW-1185">Reference proteome</keyword>
<evidence type="ECO:0000313" key="2">
    <source>
        <dbReference type="Proteomes" id="UP000015106"/>
    </source>
</evidence>
<dbReference type="AlphaFoldDB" id="A0A8R7UWP8"/>
<organism evidence="1 2">
    <name type="scientific">Triticum urartu</name>
    <name type="common">Red wild einkorn</name>
    <name type="synonym">Crithodium urartu</name>
    <dbReference type="NCBI Taxonomy" id="4572"/>
    <lineage>
        <taxon>Eukaryota</taxon>
        <taxon>Viridiplantae</taxon>
        <taxon>Streptophyta</taxon>
        <taxon>Embryophyta</taxon>
        <taxon>Tracheophyta</taxon>
        <taxon>Spermatophyta</taxon>
        <taxon>Magnoliopsida</taxon>
        <taxon>Liliopsida</taxon>
        <taxon>Poales</taxon>
        <taxon>Poaceae</taxon>
        <taxon>BOP clade</taxon>
        <taxon>Pooideae</taxon>
        <taxon>Triticodae</taxon>
        <taxon>Triticeae</taxon>
        <taxon>Triticinae</taxon>
        <taxon>Triticum</taxon>
    </lineage>
</organism>
<reference evidence="1" key="3">
    <citation type="submission" date="2022-06" db="UniProtKB">
        <authorList>
            <consortium name="EnsemblPlants"/>
        </authorList>
    </citation>
    <scope>IDENTIFICATION</scope>
</reference>
<name>A0A8R7UWP8_TRIUA</name>
<dbReference type="EnsemblPlants" id="TuG1812G0600002111.01.T01">
    <property type="protein sequence ID" value="TuG1812G0600002111.01.T01"/>
    <property type="gene ID" value="TuG1812G0600002111.01"/>
</dbReference>
<dbReference type="Gramene" id="TuG1812G0600002111.01.T01">
    <property type="protein sequence ID" value="TuG1812G0600002111.01.T01"/>
    <property type="gene ID" value="TuG1812G0600002111.01"/>
</dbReference>
<reference evidence="2" key="1">
    <citation type="journal article" date="2013" name="Nature">
        <title>Draft genome of the wheat A-genome progenitor Triticum urartu.</title>
        <authorList>
            <person name="Ling H.Q."/>
            <person name="Zhao S."/>
            <person name="Liu D."/>
            <person name="Wang J."/>
            <person name="Sun H."/>
            <person name="Zhang C."/>
            <person name="Fan H."/>
            <person name="Li D."/>
            <person name="Dong L."/>
            <person name="Tao Y."/>
            <person name="Gao C."/>
            <person name="Wu H."/>
            <person name="Li Y."/>
            <person name="Cui Y."/>
            <person name="Guo X."/>
            <person name="Zheng S."/>
            <person name="Wang B."/>
            <person name="Yu K."/>
            <person name="Liang Q."/>
            <person name="Yang W."/>
            <person name="Lou X."/>
            <person name="Chen J."/>
            <person name="Feng M."/>
            <person name="Jian J."/>
            <person name="Zhang X."/>
            <person name="Luo G."/>
            <person name="Jiang Y."/>
            <person name="Liu J."/>
            <person name="Wang Z."/>
            <person name="Sha Y."/>
            <person name="Zhang B."/>
            <person name="Wu H."/>
            <person name="Tang D."/>
            <person name="Shen Q."/>
            <person name="Xue P."/>
            <person name="Zou S."/>
            <person name="Wang X."/>
            <person name="Liu X."/>
            <person name="Wang F."/>
            <person name="Yang Y."/>
            <person name="An X."/>
            <person name="Dong Z."/>
            <person name="Zhang K."/>
            <person name="Zhang X."/>
            <person name="Luo M.C."/>
            <person name="Dvorak J."/>
            <person name="Tong Y."/>
            <person name="Wang J."/>
            <person name="Yang H."/>
            <person name="Li Z."/>
            <person name="Wang D."/>
            <person name="Zhang A."/>
            <person name="Wang J."/>
        </authorList>
    </citation>
    <scope>NUCLEOTIDE SEQUENCE</scope>
    <source>
        <strain evidence="2">cv. G1812</strain>
    </source>
</reference>
<dbReference type="Proteomes" id="UP000015106">
    <property type="component" value="Chromosome 6"/>
</dbReference>
<evidence type="ECO:0000313" key="1">
    <source>
        <dbReference type="EnsemblPlants" id="TuG1812G0600002111.01.T01"/>
    </source>
</evidence>